<reference evidence="1" key="1">
    <citation type="submission" date="2018-11" db="EMBL/GenBank/DDBJ databases">
        <authorList>
            <consortium name="Genoscope - CEA"/>
            <person name="William W."/>
        </authorList>
    </citation>
    <scope>NUCLEOTIDE SEQUENCE [LARGE SCALE GENOMIC DNA]</scope>
    <source>
        <strain evidence="1">T9AD</strain>
    </source>
</reference>
<sequence>MYLRPLIFQPIEGLYMPPLDIDLS</sequence>
<protein>
    <submittedName>
        <fullName evidence="1">Uncharacterized protein</fullName>
    </submittedName>
</protein>
<organism evidence="1">
    <name type="scientific">Ectopseudomonas oleovorans</name>
    <name type="common">Pseudomonas oleovorans</name>
    <dbReference type="NCBI Taxonomy" id="301"/>
    <lineage>
        <taxon>Bacteria</taxon>
        <taxon>Pseudomonadati</taxon>
        <taxon>Pseudomonadota</taxon>
        <taxon>Gammaproteobacteria</taxon>
        <taxon>Pseudomonadales</taxon>
        <taxon>Pseudomonadaceae</taxon>
        <taxon>Ectopseudomonas</taxon>
    </lineage>
</organism>
<dbReference type="EMBL" id="LR130779">
    <property type="protein sequence ID" value="VDN66216.1"/>
    <property type="molecule type" value="Genomic_DNA"/>
</dbReference>
<proteinExistence type="predicted"/>
<gene>
    <name evidence="1" type="ORF">POT9AD_5241</name>
</gene>
<name>A0A653BC17_ECTOL</name>
<evidence type="ECO:0000313" key="1">
    <source>
        <dbReference type="EMBL" id="VDN66216.1"/>
    </source>
</evidence>
<dbReference type="AlphaFoldDB" id="A0A653BC17"/>
<accession>A0A653BC17</accession>